<protein>
    <submittedName>
        <fullName evidence="2">Anti-sigma factor antagonist</fullName>
    </submittedName>
</protein>
<proteinExistence type="predicted"/>
<sequence>MSSAAIFEQAPGVLALSGILDYQSGPALREQGGRLIQATQAPACVIDCAAVEKSSSVGLSLLLCYTRDARAAGKTLSIRGLPRDMAGIAKVCELQHVLPLEA</sequence>
<dbReference type="SUPFAM" id="SSF52091">
    <property type="entry name" value="SpoIIaa-like"/>
    <property type="match status" value="1"/>
</dbReference>
<reference evidence="2 3" key="1">
    <citation type="submission" date="2014-12" db="EMBL/GenBank/DDBJ databases">
        <title>16Stimator: statistical estimation of ribosomal gene copy numbers from draft genome assemblies.</title>
        <authorList>
            <person name="Perisin M.A."/>
            <person name="Vetter M."/>
            <person name="Gilbert J.A."/>
            <person name="Bergelson J."/>
        </authorList>
    </citation>
    <scope>NUCLEOTIDE SEQUENCE [LARGE SCALE GENOMIC DNA]</scope>
    <source>
        <strain evidence="2 3">MEJ086</strain>
    </source>
</reference>
<accession>A0A0D0JSV0</accession>
<dbReference type="RefSeq" id="WP_042554819.1">
    <property type="nucleotide sequence ID" value="NZ_JXQW01000041.1"/>
</dbReference>
<organism evidence="2 3">
    <name type="scientific">Pseudomonas fulva</name>
    <dbReference type="NCBI Taxonomy" id="47880"/>
    <lineage>
        <taxon>Bacteria</taxon>
        <taxon>Pseudomonadati</taxon>
        <taxon>Pseudomonadota</taxon>
        <taxon>Gammaproteobacteria</taxon>
        <taxon>Pseudomonadales</taxon>
        <taxon>Pseudomonadaceae</taxon>
        <taxon>Pseudomonas</taxon>
    </lineage>
</organism>
<dbReference type="OrthoDB" id="7010146at2"/>
<dbReference type="Pfam" id="PF13466">
    <property type="entry name" value="STAS_2"/>
    <property type="match status" value="1"/>
</dbReference>
<dbReference type="Proteomes" id="UP000032068">
    <property type="component" value="Unassembled WGS sequence"/>
</dbReference>
<dbReference type="InterPro" id="IPR036513">
    <property type="entry name" value="STAS_dom_sf"/>
</dbReference>
<dbReference type="AlphaFoldDB" id="A0A0D0JSV0"/>
<dbReference type="EMBL" id="JXQW01000041">
    <property type="protein sequence ID" value="KIP98496.1"/>
    <property type="molecule type" value="Genomic_DNA"/>
</dbReference>
<comment type="caution">
    <text evidence="2">The sequence shown here is derived from an EMBL/GenBank/DDBJ whole genome shotgun (WGS) entry which is preliminary data.</text>
</comment>
<dbReference type="InterPro" id="IPR058548">
    <property type="entry name" value="MlaB-like_STAS"/>
</dbReference>
<dbReference type="InterPro" id="IPR002645">
    <property type="entry name" value="STAS_dom"/>
</dbReference>
<feature type="domain" description="STAS" evidence="1">
    <location>
        <begin position="13"/>
        <end position="102"/>
    </location>
</feature>
<name>A0A0D0JSV0_9PSED</name>
<dbReference type="Gene3D" id="3.30.750.24">
    <property type="entry name" value="STAS domain"/>
    <property type="match status" value="1"/>
</dbReference>
<evidence type="ECO:0000313" key="2">
    <source>
        <dbReference type="EMBL" id="KIP98496.1"/>
    </source>
</evidence>
<gene>
    <name evidence="2" type="ORF">RU08_15945</name>
</gene>
<evidence type="ECO:0000313" key="3">
    <source>
        <dbReference type="Proteomes" id="UP000032068"/>
    </source>
</evidence>
<dbReference type="PROSITE" id="PS50801">
    <property type="entry name" value="STAS"/>
    <property type="match status" value="1"/>
</dbReference>
<evidence type="ECO:0000259" key="1">
    <source>
        <dbReference type="PROSITE" id="PS50801"/>
    </source>
</evidence>